<gene>
    <name evidence="1" type="primary">Dsim\GD19839</name>
    <name evidence="1" type="ORF">Dsim_GD19839</name>
</gene>
<dbReference type="HOGENOM" id="CLU_2852099_0_0_1"/>
<keyword evidence="2" id="KW-1185">Reference proteome</keyword>
<evidence type="ECO:0000313" key="2">
    <source>
        <dbReference type="Proteomes" id="UP000000304"/>
    </source>
</evidence>
<dbReference type="EMBL" id="CM000364">
    <property type="protein sequence ID" value="EDX11829.1"/>
    <property type="molecule type" value="Genomic_DNA"/>
</dbReference>
<name>B4QXP3_DROSI</name>
<dbReference type="OMA" id="CTGMFSE"/>
<accession>B4QXP3</accession>
<organism evidence="1 2">
    <name type="scientific">Drosophila simulans</name>
    <name type="common">Fruit fly</name>
    <dbReference type="NCBI Taxonomy" id="7240"/>
    <lineage>
        <taxon>Eukaryota</taxon>
        <taxon>Metazoa</taxon>
        <taxon>Ecdysozoa</taxon>
        <taxon>Arthropoda</taxon>
        <taxon>Hexapoda</taxon>
        <taxon>Insecta</taxon>
        <taxon>Pterygota</taxon>
        <taxon>Neoptera</taxon>
        <taxon>Endopterygota</taxon>
        <taxon>Diptera</taxon>
        <taxon>Brachycera</taxon>
        <taxon>Muscomorpha</taxon>
        <taxon>Ephydroidea</taxon>
        <taxon>Drosophilidae</taxon>
        <taxon>Drosophila</taxon>
        <taxon>Sophophora</taxon>
    </lineage>
</organism>
<evidence type="ECO:0000313" key="1">
    <source>
        <dbReference type="EMBL" id="EDX11829.1"/>
    </source>
</evidence>
<sequence length="65" mass="7598">MAKSQRWSDWQSKSWATATSRWRLMPSQQILLMLLEGDKVSCVFSEPSTQLQQLQFVANRPSKIR</sequence>
<dbReference type="Proteomes" id="UP000000304">
    <property type="component" value="Chromosome 3R"/>
</dbReference>
<reference evidence="1 2" key="1">
    <citation type="journal article" date="2007" name="Nature">
        <title>Evolution of genes and genomes on the Drosophila phylogeny.</title>
        <authorList>
            <consortium name="Drosophila 12 Genomes Consortium"/>
            <person name="Clark A.G."/>
            <person name="Eisen M.B."/>
            <person name="Smith D.R."/>
            <person name="Bergman C.M."/>
            <person name="Oliver B."/>
            <person name="Markow T.A."/>
            <person name="Kaufman T.C."/>
            <person name="Kellis M."/>
            <person name="Gelbart W."/>
            <person name="Iyer V.N."/>
            <person name="Pollard D.A."/>
            <person name="Sackton T.B."/>
            <person name="Larracuente A.M."/>
            <person name="Singh N.D."/>
            <person name="Abad J.P."/>
            <person name="Abt D.N."/>
            <person name="Adryan B."/>
            <person name="Aguade M."/>
            <person name="Akashi H."/>
            <person name="Anderson W.W."/>
            <person name="Aquadro C.F."/>
            <person name="Ardell D.H."/>
            <person name="Arguello R."/>
            <person name="Artieri C.G."/>
            <person name="Barbash D.A."/>
            <person name="Barker D."/>
            <person name="Barsanti P."/>
            <person name="Batterham P."/>
            <person name="Batzoglou S."/>
            <person name="Begun D."/>
            <person name="Bhutkar A."/>
            <person name="Blanco E."/>
            <person name="Bosak S.A."/>
            <person name="Bradley R.K."/>
            <person name="Brand A.D."/>
            <person name="Brent M.R."/>
            <person name="Brooks A.N."/>
            <person name="Brown R.H."/>
            <person name="Butlin R.K."/>
            <person name="Caggese C."/>
            <person name="Calvi B.R."/>
            <person name="Bernardo de Carvalho A."/>
            <person name="Caspi A."/>
            <person name="Castrezana S."/>
            <person name="Celniker S.E."/>
            <person name="Chang J.L."/>
            <person name="Chapple C."/>
            <person name="Chatterji S."/>
            <person name="Chinwalla A."/>
            <person name="Civetta A."/>
            <person name="Clifton S.W."/>
            <person name="Comeron J.M."/>
            <person name="Costello J.C."/>
            <person name="Coyne J.A."/>
            <person name="Daub J."/>
            <person name="David R.G."/>
            <person name="Delcher A.L."/>
            <person name="Delehaunty K."/>
            <person name="Do C.B."/>
            <person name="Ebling H."/>
            <person name="Edwards K."/>
            <person name="Eickbush T."/>
            <person name="Evans J.D."/>
            <person name="Filipski A."/>
            <person name="Findeiss S."/>
            <person name="Freyhult E."/>
            <person name="Fulton L."/>
            <person name="Fulton R."/>
            <person name="Garcia A.C."/>
            <person name="Gardiner A."/>
            <person name="Garfield D.A."/>
            <person name="Garvin B.E."/>
            <person name="Gibson G."/>
            <person name="Gilbert D."/>
            <person name="Gnerre S."/>
            <person name="Godfrey J."/>
            <person name="Good R."/>
            <person name="Gotea V."/>
            <person name="Gravely B."/>
            <person name="Greenberg A.J."/>
            <person name="Griffiths-Jones S."/>
            <person name="Gross S."/>
            <person name="Guigo R."/>
            <person name="Gustafson E.A."/>
            <person name="Haerty W."/>
            <person name="Hahn M.W."/>
            <person name="Halligan D.L."/>
            <person name="Halpern A.L."/>
            <person name="Halter G.M."/>
            <person name="Han M.V."/>
            <person name="Heger A."/>
            <person name="Hillier L."/>
            <person name="Hinrichs A.S."/>
            <person name="Holmes I."/>
            <person name="Hoskins R.A."/>
            <person name="Hubisz M.J."/>
            <person name="Hultmark D."/>
            <person name="Huntley M.A."/>
            <person name="Jaffe D.B."/>
            <person name="Jagadeeshan S."/>
            <person name="Jeck W.R."/>
            <person name="Johnson J."/>
            <person name="Jones C.D."/>
            <person name="Jordan W.C."/>
            <person name="Karpen G.H."/>
            <person name="Kataoka E."/>
            <person name="Keightley P.D."/>
            <person name="Kheradpour P."/>
            <person name="Kirkness E.F."/>
            <person name="Koerich L.B."/>
            <person name="Kristiansen K."/>
            <person name="Kudrna D."/>
            <person name="Kulathinal R.J."/>
            <person name="Kumar S."/>
            <person name="Kwok R."/>
            <person name="Lander E."/>
            <person name="Langley C.H."/>
            <person name="Lapoint R."/>
            <person name="Lazzaro B.P."/>
            <person name="Lee S.J."/>
            <person name="Levesque L."/>
            <person name="Li R."/>
            <person name="Lin C.F."/>
            <person name="Lin M.F."/>
            <person name="Lindblad-Toh K."/>
            <person name="Llopart A."/>
            <person name="Long M."/>
            <person name="Low L."/>
            <person name="Lozovsky E."/>
            <person name="Lu J."/>
            <person name="Luo M."/>
            <person name="Machado C.A."/>
            <person name="Makalowski W."/>
            <person name="Marzo M."/>
            <person name="Matsuda M."/>
            <person name="Matzkin L."/>
            <person name="McAllister B."/>
            <person name="McBride C.S."/>
            <person name="McKernan B."/>
            <person name="McKernan K."/>
            <person name="Mendez-Lago M."/>
            <person name="Minx P."/>
            <person name="Mollenhauer M.U."/>
            <person name="Montooth K."/>
            <person name="Mount S.M."/>
            <person name="Mu X."/>
            <person name="Myers E."/>
            <person name="Negre B."/>
            <person name="Newfeld S."/>
            <person name="Nielsen R."/>
            <person name="Noor M.A."/>
            <person name="O'Grady P."/>
            <person name="Pachter L."/>
            <person name="Papaceit M."/>
            <person name="Parisi M.J."/>
            <person name="Parisi M."/>
            <person name="Parts L."/>
            <person name="Pedersen J.S."/>
            <person name="Pesole G."/>
            <person name="Phillippy A.M."/>
            <person name="Ponting C.P."/>
            <person name="Pop M."/>
            <person name="Porcelli D."/>
            <person name="Powell J.R."/>
            <person name="Prohaska S."/>
            <person name="Pruitt K."/>
            <person name="Puig M."/>
            <person name="Quesneville H."/>
            <person name="Ram K.R."/>
            <person name="Rand D."/>
            <person name="Rasmussen M.D."/>
            <person name="Reed L.K."/>
            <person name="Reenan R."/>
            <person name="Reily A."/>
            <person name="Remington K.A."/>
            <person name="Rieger T.T."/>
            <person name="Ritchie M.G."/>
            <person name="Robin C."/>
            <person name="Rogers Y.H."/>
            <person name="Rohde C."/>
            <person name="Rozas J."/>
            <person name="Rubenfield M.J."/>
            <person name="Ruiz A."/>
            <person name="Russo S."/>
            <person name="Salzberg S.L."/>
            <person name="Sanchez-Gracia A."/>
            <person name="Saranga D.J."/>
            <person name="Sato H."/>
            <person name="Schaeffer S.W."/>
            <person name="Schatz M.C."/>
            <person name="Schlenke T."/>
            <person name="Schwartz R."/>
            <person name="Segarra C."/>
            <person name="Singh R.S."/>
            <person name="Sirot L."/>
            <person name="Sirota M."/>
            <person name="Sisneros N.B."/>
            <person name="Smith C.D."/>
            <person name="Smith T.F."/>
            <person name="Spieth J."/>
            <person name="Stage D.E."/>
            <person name="Stark A."/>
            <person name="Stephan W."/>
            <person name="Strausberg R.L."/>
            <person name="Strempel S."/>
            <person name="Sturgill D."/>
            <person name="Sutton G."/>
            <person name="Sutton G.G."/>
            <person name="Tao W."/>
            <person name="Teichmann S."/>
            <person name="Tobari Y.N."/>
            <person name="Tomimura Y."/>
            <person name="Tsolas J.M."/>
            <person name="Valente V.L."/>
            <person name="Venter E."/>
            <person name="Venter J.C."/>
            <person name="Vicario S."/>
            <person name="Vieira F.G."/>
            <person name="Vilella A.J."/>
            <person name="Villasante A."/>
            <person name="Walenz B."/>
            <person name="Wang J."/>
            <person name="Wasserman M."/>
            <person name="Watts T."/>
            <person name="Wilson D."/>
            <person name="Wilson R.K."/>
            <person name="Wing R.A."/>
            <person name="Wolfner M.F."/>
            <person name="Wong A."/>
            <person name="Wong G.K."/>
            <person name="Wu C.I."/>
            <person name="Wu G."/>
            <person name="Yamamoto D."/>
            <person name="Yang H.P."/>
            <person name="Yang S.P."/>
            <person name="Yorke J.A."/>
            <person name="Yoshida K."/>
            <person name="Zdobnov E."/>
            <person name="Zhang P."/>
            <person name="Zhang Y."/>
            <person name="Zimin A.V."/>
            <person name="Baldwin J."/>
            <person name="Abdouelleil A."/>
            <person name="Abdulkadir J."/>
            <person name="Abebe A."/>
            <person name="Abera B."/>
            <person name="Abreu J."/>
            <person name="Acer S.C."/>
            <person name="Aftuck L."/>
            <person name="Alexander A."/>
            <person name="An P."/>
            <person name="Anderson E."/>
            <person name="Anderson S."/>
            <person name="Arachi H."/>
            <person name="Azer M."/>
            <person name="Bachantsang P."/>
            <person name="Barry A."/>
            <person name="Bayul T."/>
            <person name="Berlin A."/>
            <person name="Bessette D."/>
            <person name="Bloom T."/>
            <person name="Blye J."/>
            <person name="Boguslavskiy L."/>
            <person name="Bonnet C."/>
            <person name="Boukhgalter B."/>
            <person name="Bourzgui I."/>
            <person name="Brown A."/>
            <person name="Cahill P."/>
            <person name="Channer S."/>
            <person name="Cheshatsang Y."/>
            <person name="Chuda L."/>
            <person name="Citroen M."/>
            <person name="Collymore A."/>
            <person name="Cooke P."/>
            <person name="Costello M."/>
            <person name="D'Aco K."/>
            <person name="Daza R."/>
            <person name="De Haan G."/>
            <person name="DeGray S."/>
            <person name="DeMaso C."/>
            <person name="Dhargay N."/>
            <person name="Dooley K."/>
            <person name="Dooley E."/>
            <person name="Doricent M."/>
            <person name="Dorje P."/>
            <person name="Dorjee K."/>
            <person name="Dupes A."/>
            <person name="Elong R."/>
            <person name="Falk J."/>
            <person name="Farina A."/>
            <person name="Faro S."/>
            <person name="Ferguson D."/>
            <person name="Fisher S."/>
            <person name="Foley C.D."/>
            <person name="Franke A."/>
            <person name="Friedrich D."/>
            <person name="Gadbois L."/>
            <person name="Gearin G."/>
            <person name="Gearin C.R."/>
            <person name="Giannoukos G."/>
            <person name="Goode T."/>
            <person name="Graham J."/>
            <person name="Grandbois E."/>
            <person name="Grewal S."/>
            <person name="Gyaltsen K."/>
            <person name="Hafez N."/>
            <person name="Hagos B."/>
            <person name="Hall J."/>
            <person name="Henson C."/>
            <person name="Hollinger A."/>
            <person name="Honan T."/>
            <person name="Huard M.D."/>
            <person name="Hughes L."/>
            <person name="Hurhula B."/>
            <person name="Husby M.E."/>
            <person name="Kamat A."/>
            <person name="Kanga B."/>
            <person name="Kashin S."/>
            <person name="Khazanovich D."/>
            <person name="Kisner P."/>
            <person name="Lance K."/>
            <person name="Lara M."/>
            <person name="Lee W."/>
            <person name="Lennon N."/>
            <person name="Letendre F."/>
            <person name="LeVine R."/>
            <person name="Lipovsky A."/>
            <person name="Liu X."/>
            <person name="Liu J."/>
            <person name="Liu S."/>
            <person name="Lokyitsang T."/>
            <person name="Lokyitsang Y."/>
            <person name="Lubonja R."/>
            <person name="Lui A."/>
            <person name="MacDonald P."/>
            <person name="Magnisalis V."/>
            <person name="Maru K."/>
            <person name="Matthews C."/>
            <person name="McCusker W."/>
            <person name="McDonough S."/>
            <person name="Mehta T."/>
            <person name="Meldrim J."/>
            <person name="Meneus L."/>
            <person name="Mihai O."/>
            <person name="Mihalev A."/>
            <person name="Mihova T."/>
            <person name="Mittelman R."/>
            <person name="Mlenga V."/>
            <person name="Montmayeur A."/>
            <person name="Mulrain L."/>
            <person name="Navidi A."/>
            <person name="Naylor J."/>
            <person name="Negash T."/>
            <person name="Nguyen T."/>
            <person name="Nguyen N."/>
            <person name="Nicol R."/>
            <person name="Norbu C."/>
            <person name="Norbu N."/>
            <person name="Novod N."/>
            <person name="O'Neill B."/>
            <person name="Osman S."/>
            <person name="Markiewicz E."/>
            <person name="Oyono O.L."/>
            <person name="Patti C."/>
            <person name="Phunkhang P."/>
            <person name="Pierre F."/>
            <person name="Priest M."/>
            <person name="Raghuraman S."/>
            <person name="Rege F."/>
            <person name="Reyes R."/>
            <person name="Rise C."/>
            <person name="Rogov P."/>
            <person name="Ross K."/>
            <person name="Ryan E."/>
            <person name="Settipalli S."/>
            <person name="Shea T."/>
            <person name="Sherpa N."/>
            <person name="Shi L."/>
            <person name="Shih D."/>
            <person name="Sparrow T."/>
            <person name="Spaulding J."/>
            <person name="Stalker J."/>
            <person name="Stange-Thomann N."/>
            <person name="Stavropoulos S."/>
            <person name="Stone C."/>
            <person name="Strader C."/>
            <person name="Tesfaye S."/>
            <person name="Thomson T."/>
            <person name="Thoulutsang Y."/>
            <person name="Thoulutsang D."/>
            <person name="Topham K."/>
            <person name="Topping I."/>
            <person name="Tsamla T."/>
            <person name="Vassiliev H."/>
            <person name="Vo A."/>
            <person name="Wangchuk T."/>
            <person name="Wangdi T."/>
            <person name="Weiand M."/>
            <person name="Wilkinson J."/>
            <person name="Wilson A."/>
            <person name="Yadav S."/>
            <person name="Young G."/>
            <person name="Yu Q."/>
            <person name="Zembek L."/>
            <person name="Zhong D."/>
            <person name="Zimmer A."/>
            <person name="Zwirko Z."/>
            <person name="Jaffe D.B."/>
            <person name="Alvarez P."/>
            <person name="Brockman W."/>
            <person name="Butler J."/>
            <person name="Chin C."/>
            <person name="Gnerre S."/>
            <person name="Grabherr M."/>
            <person name="Kleber M."/>
            <person name="Mauceli E."/>
            <person name="MacCallum I."/>
        </authorList>
    </citation>
    <scope>NUCLEOTIDE SEQUENCE [LARGE SCALE GENOMIC DNA]</scope>
    <source>
        <strain evidence="2">white501</strain>
    </source>
</reference>
<proteinExistence type="predicted"/>
<dbReference type="AlphaFoldDB" id="B4QXP3"/>
<protein>
    <submittedName>
        <fullName evidence="1">GD19839</fullName>
    </submittedName>
</protein>
<dbReference type="PhylomeDB" id="B4QXP3"/>